<reference evidence="1 2" key="1">
    <citation type="journal article" date="2013" name="PLoS Genet.">
        <title>Distinctive expansion of potential virulence genes in the genome of the oomycete fish pathogen Saprolegnia parasitica.</title>
        <authorList>
            <person name="Jiang R.H."/>
            <person name="de Bruijn I."/>
            <person name="Haas B.J."/>
            <person name="Belmonte R."/>
            <person name="Lobach L."/>
            <person name="Christie J."/>
            <person name="van den Ackerveken G."/>
            <person name="Bottin A."/>
            <person name="Bulone V."/>
            <person name="Diaz-Moreno S.M."/>
            <person name="Dumas B."/>
            <person name="Fan L."/>
            <person name="Gaulin E."/>
            <person name="Govers F."/>
            <person name="Grenville-Briggs L.J."/>
            <person name="Horner N.R."/>
            <person name="Levin J.Z."/>
            <person name="Mammella M."/>
            <person name="Meijer H.J."/>
            <person name="Morris P."/>
            <person name="Nusbaum C."/>
            <person name="Oome S."/>
            <person name="Phillips A.J."/>
            <person name="van Rooyen D."/>
            <person name="Rzeszutek E."/>
            <person name="Saraiva M."/>
            <person name="Secombes C.J."/>
            <person name="Seidl M.F."/>
            <person name="Snel B."/>
            <person name="Stassen J.H."/>
            <person name="Sykes S."/>
            <person name="Tripathy S."/>
            <person name="van den Berg H."/>
            <person name="Vega-Arreguin J.C."/>
            <person name="Wawra S."/>
            <person name="Young S.K."/>
            <person name="Zeng Q."/>
            <person name="Dieguez-Uribeondo J."/>
            <person name="Russ C."/>
            <person name="Tyler B.M."/>
            <person name="van West P."/>
        </authorList>
    </citation>
    <scope>NUCLEOTIDE SEQUENCE [LARGE SCALE GENOMIC DNA]</scope>
    <source>
        <strain evidence="1 2">CBS 223.65</strain>
    </source>
</reference>
<dbReference type="KEGG" id="spar:SPRG_11179"/>
<protein>
    <submittedName>
        <fullName evidence="1">Uncharacterized protein</fullName>
    </submittedName>
</protein>
<dbReference type="GeneID" id="24133239"/>
<dbReference type="RefSeq" id="XP_012206038.1">
    <property type="nucleotide sequence ID" value="XM_012350648.1"/>
</dbReference>
<name>A0A067BXL6_SAPPC</name>
<accession>A0A067BXL6</accession>
<dbReference type="Proteomes" id="UP000030745">
    <property type="component" value="Unassembled WGS sequence"/>
</dbReference>
<evidence type="ECO:0000313" key="2">
    <source>
        <dbReference type="Proteomes" id="UP000030745"/>
    </source>
</evidence>
<organism evidence="1 2">
    <name type="scientific">Saprolegnia parasitica (strain CBS 223.65)</name>
    <dbReference type="NCBI Taxonomy" id="695850"/>
    <lineage>
        <taxon>Eukaryota</taxon>
        <taxon>Sar</taxon>
        <taxon>Stramenopiles</taxon>
        <taxon>Oomycota</taxon>
        <taxon>Saprolegniomycetes</taxon>
        <taxon>Saprolegniales</taxon>
        <taxon>Saprolegniaceae</taxon>
        <taxon>Saprolegnia</taxon>
    </lineage>
</organism>
<proteinExistence type="predicted"/>
<gene>
    <name evidence="1" type="ORF">SPRG_11179</name>
</gene>
<sequence length="56" mass="6042">MDRLEPPWAVDPSGAIIAMLHFRSRQASPAIPGIACQVEWGTLGVHTVDSNDTRVA</sequence>
<dbReference type="EMBL" id="KK583256">
    <property type="protein sequence ID" value="KDO23249.1"/>
    <property type="molecule type" value="Genomic_DNA"/>
</dbReference>
<dbReference type="AlphaFoldDB" id="A0A067BXL6"/>
<evidence type="ECO:0000313" key="1">
    <source>
        <dbReference type="EMBL" id="KDO23249.1"/>
    </source>
</evidence>
<dbReference type="VEuPathDB" id="FungiDB:SPRG_11179"/>
<keyword evidence="2" id="KW-1185">Reference proteome</keyword>